<dbReference type="KEGG" id="ypy:YPK_3089"/>
<dbReference type="GeneID" id="57975781"/>
<protein>
    <submittedName>
        <fullName evidence="1">Uncharacterized protein</fullName>
    </submittedName>
</protein>
<proteinExistence type="predicted"/>
<evidence type="ECO:0000313" key="1">
    <source>
        <dbReference type="EMBL" id="ACA69360.1"/>
    </source>
</evidence>
<dbReference type="RefSeq" id="WP_002215268.1">
    <property type="nucleotide sequence ID" value="NZ_CP009792.1"/>
</dbReference>
<dbReference type="AlphaFoldDB" id="A0A0H3B4I0"/>
<gene>
    <name evidence="1" type="ordered locus">YPK_3089</name>
</gene>
<accession>A0A0H3B4I0</accession>
<organism evidence="1">
    <name type="scientific">Yersinia pseudotuberculosis serotype O:3 (strain YPIII)</name>
    <dbReference type="NCBI Taxonomy" id="502800"/>
    <lineage>
        <taxon>Bacteria</taxon>
        <taxon>Pseudomonadati</taxon>
        <taxon>Pseudomonadota</taxon>
        <taxon>Gammaproteobacteria</taxon>
        <taxon>Enterobacterales</taxon>
        <taxon>Yersiniaceae</taxon>
        <taxon>Yersinia</taxon>
    </lineage>
</organism>
<name>A0A0H3B4I0_YERPY</name>
<dbReference type="EMBL" id="CP000950">
    <property type="protein sequence ID" value="ACA69360.1"/>
    <property type="molecule type" value="Genomic_DNA"/>
</dbReference>
<reference evidence="1" key="1">
    <citation type="submission" date="2008-02" db="EMBL/GenBank/DDBJ databases">
        <title>Complete sequence of Yersinia pseudotuberculosis YPIII.</title>
        <authorList>
            <consortium name="US DOE Joint Genome Institute"/>
            <person name="Challacombe J.F."/>
            <person name="Bruce D."/>
            <person name="Detter J.C."/>
            <person name="Green L."/>
            <person name="Land M."/>
            <person name="Munk C."/>
            <person name="Lindler L.E."/>
            <person name="Nikolich M.P."/>
            <person name="Brettin T."/>
        </authorList>
    </citation>
    <scope>NUCLEOTIDE SEQUENCE</scope>
    <source>
        <strain evidence="1">YPIII</strain>
    </source>
</reference>
<sequence length="66" mass="7053">MESLPDEYVDVASQITYTAKSDEIKSASENTAEAKAIAGGKDISEVFINPVPGARIETGPRSLQVR</sequence>